<organism evidence="2 3">
    <name type="scientific">Pleurodeles waltl</name>
    <name type="common">Iberian ribbed newt</name>
    <dbReference type="NCBI Taxonomy" id="8319"/>
    <lineage>
        <taxon>Eukaryota</taxon>
        <taxon>Metazoa</taxon>
        <taxon>Chordata</taxon>
        <taxon>Craniata</taxon>
        <taxon>Vertebrata</taxon>
        <taxon>Euteleostomi</taxon>
        <taxon>Amphibia</taxon>
        <taxon>Batrachia</taxon>
        <taxon>Caudata</taxon>
        <taxon>Salamandroidea</taxon>
        <taxon>Salamandridae</taxon>
        <taxon>Pleurodelinae</taxon>
        <taxon>Pleurodeles</taxon>
    </lineage>
</organism>
<keyword evidence="3" id="KW-1185">Reference proteome</keyword>
<feature type="region of interest" description="Disordered" evidence="1">
    <location>
        <begin position="1"/>
        <end position="27"/>
    </location>
</feature>
<evidence type="ECO:0000313" key="2">
    <source>
        <dbReference type="EMBL" id="KAJ1097564.1"/>
    </source>
</evidence>
<dbReference type="AlphaFoldDB" id="A0AAV7M4N0"/>
<accession>A0AAV7M4N0</accession>
<reference evidence="2" key="1">
    <citation type="journal article" date="2022" name="bioRxiv">
        <title>Sequencing and chromosome-scale assembly of the giantPleurodeles waltlgenome.</title>
        <authorList>
            <person name="Brown T."/>
            <person name="Elewa A."/>
            <person name="Iarovenko S."/>
            <person name="Subramanian E."/>
            <person name="Araus A.J."/>
            <person name="Petzold A."/>
            <person name="Susuki M."/>
            <person name="Suzuki K.-i.T."/>
            <person name="Hayashi T."/>
            <person name="Toyoda A."/>
            <person name="Oliveira C."/>
            <person name="Osipova E."/>
            <person name="Leigh N.D."/>
            <person name="Simon A."/>
            <person name="Yun M.H."/>
        </authorList>
    </citation>
    <scope>NUCLEOTIDE SEQUENCE</scope>
    <source>
        <strain evidence="2">20211129_DDA</strain>
        <tissue evidence="2">Liver</tissue>
    </source>
</reference>
<feature type="region of interest" description="Disordered" evidence="1">
    <location>
        <begin position="70"/>
        <end position="96"/>
    </location>
</feature>
<dbReference type="Proteomes" id="UP001066276">
    <property type="component" value="Chromosome 10"/>
</dbReference>
<feature type="compositionally biased region" description="Basic and acidic residues" evidence="1">
    <location>
        <begin position="81"/>
        <end position="96"/>
    </location>
</feature>
<name>A0AAV7M4N0_PLEWA</name>
<evidence type="ECO:0000256" key="1">
    <source>
        <dbReference type="SAM" id="MobiDB-lite"/>
    </source>
</evidence>
<evidence type="ECO:0000313" key="3">
    <source>
        <dbReference type="Proteomes" id="UP001066276"/>
    </source>
</evidence>
<comment type="caution">
    <text evidence="2">The sequence shown here is derived from an EMBL/GenBank/DDBJ whole genome shotgun (WGS) entry which is preliminary data.</text>
</comment>
<proteinExistence type="predicted"/>
<protein>
    <submittedName>
        <fullName evidence="2">Uncharacterized protein</fullName>
    </submittedName>
</protein>
<dbReference type="EMBL" id="JANPWB010000014">
    <property type="protein sequence ID" value="KAJ1097564.1"/>
    <property type="molecule type" value="Genomic_DNA"/>
</dbReference>
<sequence length="96" mass="10460">MGPGKSRPAPRLPDQKTAFLSRSGDPGLPSHCSWWPSGSRPGAQAASVREVGRRSPSLLHCEGVRNNFNDLPPRSGYIKGAQREPSNKHPHEQILV</sequence>
<gene>
    <name evidence="2" type="ORF">NDU88_002682</name>
</gene>